<dbReference type="Proteomes" id="UP000649179">
    <property type="component" value="Unassembled WGS sequence"/>
</dbReference>
<evidence type="ECO:0000256" key="1">
    <source>
        <dbReference type="SAM" id="MobiDB-lite"/>
    </source>
</evidence>
<keyword evidence="3" id="KW-1185">Reference proteome</keyword>
<reference evidence="2" key="1">
    <citation type="journal article" date="2014" name="Int. J. Syst. Evol. Microbiol.">
        <title>Complete genome sequence of Corynebacterium casei LMG S-19264T (=DSM 44701T), isolated from a smear-ripened cheese.</title>
        <authorList>
            <consortium name="US DOE Joint Genome Institute (JGI-PGF)"/>
            <person name="Walter F."/>
            <person name="Albersmeier A."/>
            <person name="Kalinowski J."/>
            <person name="Ruckert C."/>
        </authorList>
    </citation>
    <scope>NUCLEOTIDE SEQUENCE</scope>
    <source>
        <strain evidence="2">CGMCC 1.16067</strain>
    </source>
</reference>
<comment type="caution">
    <text evidence="2">The sequence shown here is derived from an EMBL/GenBank/DDBJ whole genome shotgun (WGS) entry which is preliminary data.</text>
</comment>
<evidence type="ECO:0000313" key="2">
    <source>
        <dbReference type="EMBL" id="GGF50859.1"/>
    </source>
</evidence>
<accession>A0A917F4Z8</accession>
<dbReference type="AlphaFoldDB" id="A0A917F4Z8"/>
<gene>
    <name evidence="2" type="ORF">GCM10011519_26050</name>
</gene>
<dbReference type="EMBL" id="BMKQ01000001">
    <property type="protein sequence ID" value="GGF50859.1"/>
    <property type="molecule type" value="Genomic_DNA"/>
</dbReference>
<evidence type="ECO:0000313" key="3">
    <source>
        <dbReference type="Proteomes" id="UP000649179"/>
    </source>
</evidence>
<reference evidence="2" key="2">
    <citation type="submission" date="2020-09" db="EMBL/GenBank/DDBJ databases">
        <authorList>
            <person name="Sun Q."/>
            <person name="Zhou Y."/>
        </authorList>
    </citation>
    <scope>NUCLEOTIDE SEQUENCE</scope>
    <source>
        <strain evidence="2">CGMCC 1.16067</strain>
    </source>
</reference>
<feature type="region of interest" description="Disordered" evidence="1">
    <location>
        <begin position="1"/>
        <end position="27"/>
    </location>
</feature>
<name>A0A917F4Z8_9ACTN</name>
<proteinExistence type="predicted"/>
<organism evidence="2 3">
    <name type="scientific">Marmoricola endophyticus</name>
    <dbReference type="NCBI Taxonomy" id="2040280"/>
    <lineage>
        <taxon>Bacteria</taxon>
        <taxon>Bacillati</taxon>
        <taxon>Actinomycetota</taxon>
        <taxon>Actinomycetes</taxon>
        <taxon>Propionibacteriales</taxon>
        <taxon>Nocardioidaceae</taxon>
        <taxon>Marmoricola</taxon>
    </lineage>
</organism>
<dbReference type="RefSeq" id="WP_188780157.1">
    <property type="nucleotide sequence ID" value="NZ_BMKQ01000001.1"/>
</dbReference>
<protein>
    <submittedName>
        <fullName evidence="2">Uncharacterized protein</fullName>
    </submittedName>
</protein>
<feature type="compositionally biased region" description="Basic residues" evidence="1">
    <location>
        <begin position="9"/>
        <end position="19"/>
    </location>
</feature>
<sequence>MGFLSRRPWAGRRRRRRARGAGDVPADPALPMFPDPVVAHRFARLAREVFAEHGLECTYADGQLRGSDGHSYGLTNVALLAAAGDRRAWRGLLDQHVQGIVTAHAVPKQRELASVADRLHLRLWAAGDARPAPGAAVTLGDGLMGLACIDHPEYVETLTGARDIERLGGWDGVRAAALTNLSRLRGEHVISVGDDLASEVKLSTGGFFNASRVFTMEHLLREDFLVEAPANGVLFVVPNRHVVAVHPVAGEGMFAAIPTLLQVARREHAAPGAVSPDVWFWCDGAVQQVTRPAEEGAVEVLVAGPLESQMRALGLVDEQ</sequence>